<dbReference type="GO" id="GO:0004519">
    <property type="term" value="F:endonuclease activity"/>
    <property type="evidence" value="ECO:0007669"/>
    <property type="project" value="UniProtKB-KW"/>
</dbReference>
<dbReference type="SUPFAM" id="SSF52540">
    <property type="entry name" value="P-loop containing nucleoside triphosphate hydrolases"/>
    <property type="match status" value="1"/>
</dbReference>
<comment type="caution">
    <text evidence="1">The sequence shown here is derived from an EMBL/GenBank/DDBJ whole genome shotgun (WGS) entry which is preliminary data.</text>
</comment>
<protein>
    <submittedName>
        <fullName evidence="1">Restriction endonuclease</fullName>
    </submittedName>
</protein>
<keyword evidence="1" id="KW-0540">Nuclease</keyword>
<reference evidence="1 2" key="1">
    <citation type="submission" date="2023-08" db="EMBL/GenBank/DDBJ databases">
        <authorList>
            <person name="Joshi A."/>
            <person name="Thite S."/>
        </authorList>
    </citation>
    <scope>NUCLEOTIDE SEQUENCE [LARGE SCALE GENOMIC DNA]</scope>
    <source>
        <strain evidence="1 2">AC40</strain>
    </source>
</reference>
<keyword evidence="1" id="KW-0255">Endonuclease</keyword>
<keyword evidence="2" id="KW-1185">Reference proteome</keyword>
<proteinExistence type="predicted"/>
<keyword evidence="1" id="KW-0378">Hydrolase</keyword>
<evidence type="ECO:0000313" key="1">
    <source>
        <dbReference type="EMBL" id="MDP4536012.1"/>
    </source>
</evidence>
<dbReference type="Gene3D" id="3.40.50.300">
    <property type="entry name" value="P-loop containing nucleotide triphosphate hydrolases"/>
    <property type="match status" value="1"/>
</dbReference>
<dbReference type="Proteomes" id="UP001231616">
    <property type="component" value="Unassembled WGS sequence"/>
</dbReference>
<dbReference type="InterPro" id="IPR027417">
    <property type="entry name" value="P-loop_NTPase"/>
</dbReference>
<evidence type="ECO:0000313" key="2">
    <source>
        <dbReference type="Proteomes" id="UP001231616"/>
    </source>
</evidence>
<name>A0ABT9GY84_9GAMM</name>
<dbReference type="EMBL" id="JAUZVZ010000008">
    <property type="protein sequence ID" value="MDP4536012.1"/>
    <property type="molecule type" value="Genomic_DNA"/>
</dbReference>
<organism evidence="1 2">
    <name type="scientific">Alkalimonas collagenimarina</name>
    <dbReference type="NCBI Taxonomy" id="400390"/>
    <lineage>
        <taxon>Bacteria</taxon>
        <taxon>Pseudomonadati</taxon>
        <taxon>Pseudomonadota</taxon>
        <taxon>Gammaproteobacteria</taxon>
        <taxon>Alkalimonas</taxon>
    </lineage>
</organism>
<sequence length="619" mass="69729">MLVDLNAIASELKNNFEQSFKHKDFILSNEFKIAYKNLLSSGQYSLGYTDVIFHRFSAEIITSSSKTISVPNFWFISAAHFSALIPVLHEYRNAVLEIGSYLQLPKNWIPECKGTANIPFTSVDVQAVTGDDRNFELLRNFLTNYDWWKGAKSIDRGDFYVSPILKLGNFLAESQSAVAEIAQQLSHINDASILIDAVNDFLDIAQNKPGNKPVGLHLSKPFILLAGISGTGKSRFVRKQAEAQGSEAEFCQMVPVRPDWHEPSDLLGYVSRIGGAPKFIVTDALRFMVKAWKACDTEAIVLPDGRAGWAGKPLDYINTYWLCLDEMNLAPVEQYFADYLSVIESRSWLYDDDAQGQDYLYCCEPILPASALQVVTDQNTFAKELGLDIIDSPADKQLWDAFLQYGIPVPFNMVVAGTVNMDETTHGFSRKVIDRALTFDFGRLFPNDFTNLWTGQPEPKKLSFSRYSQARPELMAGCVADSDGMKTISFLQAVNDVLRDSPFELAYRALNELLLAVICHSPADEPSLQAVWDDFMMCKVLPRIEGDDEKLSVSSDTVKTENLLDKLEQVLEKQLTAIWSTTRPELLLENANPVLCRSEVKLEWMKNRLERNSFTSFWP</sequence>
<accession>A0ABT9GY84</accession>
<dbReference type="RefSeq" id="WP_305893273.1">
    <property type="nucleotide sequence ID" value="NZ_JAUZVZ010000008.1"/>
</dbReference>
<gene>
    <name evidence="1" type="ORF">Q3O60_07430</name>
</gene>